<dbReference type="OrthoDB" id="6899756at2"/>
<sequence length="105" mass="11781">MSLFSRTPTTKEQIQDEIDNLMNALHDLQQSASRDSRRSIHDLSDRAERLWNISRETFGDTYGDLSRKTLKASRAAGECARQHPLSTALVGVGALALIGWLISRR</sequence>
<dbReference type="RefSeq" id="WP_090224591.1">
    <property type="nucleotide sequence ID" value="NZ_DALYZG010000023.1"/>
</dbReference>
<protein>
    <submittedName>
        <fullName evidence="1">Membrane-anchored ribosome-binding protein, inhibits growth in stationary phase, ElaB/YqjD/DUF883 family</fullName>
    </submittedName>
</protein>
<proteinExistence type="predicted"/>
<dbReference type="Proteomes" id="UP000243778">
    <property type="component" value="Unassembled WGS sequence"/>
</dbReference>
<dbReference type="EMBL" id="FNNU01000001">
    <property type="protein sequence ID" value="SDW31471.1"/>
    <property type="molecule type" value="Genomic_DNA"/>
</dbReference>
<evidence type="ECO:0000313" key="2">
    <source>
        <dbReference type="Proteomes" id="UP000243778"/>
    </source>
</evidence>
<organism evidence="1 2">
    <name type="scientific">Pseudomonas kuykendallii</name>
    <dbReference type="NCBI Taxonomy" id="1007099"/>
    <lineage>
        <taxon>Bacteria</taxon>
        <taxon>Pseudomonadati</taxon>
        <taxon>Pseudomonadota</taxon>
        <taxon>Gammaproteobacteria</taxon>
        <taxon>Pseudomonadales</taxon>
        <taxon>Pseudomonadaceae</taxon>
        <taxon>Pseudomonas</taxon>
    </lineage>
</organism>
<dbReference type="AlphaFoldDB" id="A0A1H2SIK8"/>
<name>A0A1H2SIK8_9PSED</name>
<evidence type="ECO:0000313" key="1">
    <source>
        <dbReference type="EMBL" id="SDW31471.1"/>
    </source>
</evidence>
<gene>
    <name evidence="1" type="ORF">SAMN05216287_0668</name>
</gene>
<accession>A0A1H2SIK8</accession>
<keyword evidence="2" id="KW-1185">Reference proteome</keyword>
<reference evidence="2" key="1">
    <citation type="submission" date="2016-10" db="EMBL/GenBank/DDBJ databases">
        <authorList>
            <person name="Varghese N."/>
            <person name="Submissions S."/>
        </authorList>
    </citation>
    <scope>NUCLEOTIDE SEQUENCE [LARGE SCALE GENOMIC DNA]</scope>
    <source>
        <strain evidence="2">NRRL B-59562</strain>
    </source>
</reference>
<dbReference type="STRING" id="1007099.SAMN05216287_0668"/>